<sequence>MKWPAIILLLFNTSSPGNDKFFRNVLCKSVTPPKVETSEQTQTEVTAGDVSTLSDNDGRRYTCLNEFILERGIKIIPWDCTLLKYKMMLATAFRGTRLQQWLQTLNERTEYPVLVAVGRMGSGRVVCSKLDGIKVDLRQTLHWLDVVTKAHFNDYVLPQPSELKAKCMDASVSSVEPSTRLICGAGELSGSAVEKTKGRGLTTNKDTMTVVSFA</sequence>
<evidence type="ECO:0000313" key="1">
    <source>
        <dbReference type="EMBL" id="VDN13409.1"/>
    </source>
</evidence>
<dbReference type="AlphaFoldDB" id="A0A3P7NXJ6"/>
<dbReference type="OrthoDB" id="6246443at2759"/>
<organism evidence="1 2">
    <name type="scientific">Dibothriocephalus latus</name>
    <name type="common">Fish tapeworm</name>
    <name type="synonym">Diphyllobothrium latum</name>
    <dbReference type="NCBI Taxonomy" id="60516"/>
    <lineage>
        <taxon>Eukaryota</taxon>
        <taxon>Metazoa</taxon>
        <taxon>Spiralia</taxon>
        <taxon>Lophotrochozoa</taxon>
        <taxon>Platyhelminthes</taxon>
        <taxon>Cestoda</taxon>
        <taxon>Eucestoda</taxon>
        <taxon>Diphyllobothriidea</taxon>
        <taxon>Diphyllobothriidae</taxon>
        <taxon>Dibothriocephalus</taxon>
    </lineage>
</organism>
<protein>
    <submittedName>
        <fullName evidence="1">Uncharacterized protein</fullName>
    </submittedName>
</protein>
<evidence type="ECO:0000313" key="2">
    <source>
        <dbReference type="Proteomes" id="UP000281553"/>
    </source>
</evidence>
<proteinExistence type="predicted"/>
<dbReference type="Proteomes" id="UP000281553">
    <property type="component" value="Unassembled WGS sequence"/>
</dbReference>
<name>A0A3P7NXJ6_DIBLA</name>
<keyword evidence="2" id="KW-1185">Reference proteome</keyword>
<reference evidence="1 2" key="1">
    <citation type="submission" date="2018-11" db="EMBL/GenBank/DDBJ databases">
        <authorList>
            <consortium name="Pathogen Informatics"/>
        </authorList>
    </citation>
    <scope>NUCLEOTIDE SEQUENCE [LARGE SCALE GENOMIC DNA]</scope>
</reference>
<accession>A0A3P7NXJ6</accession>
<gene>
    <name evidence="1" type="ORF">DILT_LOCUS9240</name>
</gene>
<dbReference type="EMBL" id="UYRU01056311">
    <property type="protein sequence ID" value="VDN13409.1"/>
    <property type="molecule type" value="Genomic_DNA"/>
</dbReference>